<dbReference type="Proteomes" id="UP000796761">
    <property type="component" value="Unassembled WGS sequence"/>
</dbReference>
<gene>
    <name evidence="1" type="ORF">HGM15179_000680</name>
</gene>
<comment type="caution">
    <text evidence="1">The sequence shown here is derived from an EMBL/GenBank/DDBJ whole genome shotgun (WGS) entry which is preliminary data.</text>
</comment>
<dbReference type="AlphaFoldDB" id="A0A8K1LUX6"/>
<accession>A0A8K1LUX6</accession>
<keyword evidence="2" id="KW-1185">Reference proteome</keyword>
<evidence type="ECO:0000313" key="1">
    <source>
        <dbReference type="EMBL" id="TRZ26523.1"/>
    </source>
</evidence>
<dbReference type="EMBL" id="SWJQ01000013">
    <property type="protein sequence ID" value="TRZ26523.1"/>
    <property type="molecule type" value="Genomic_DNA"/>
</dbReference>
<protein>
    <submittedName>
        <fullName evidence="1">Uncharacterized protein</fullName>
    </submittedName>
</protein>
<organism evidence="1 2">
    <name type="scientific">Zosterops borbonicus</name>
    <dbReference type="NCBI Taxonomy" id="364589"/>
    <lineage>
        <taxon>Eukaryota</taxon>
        <taxon>Metazoa</taxon>
        <taxon>Chordata</taxon>
        <taxon>Craniata</taxon>
        <taxon>Vertebrata</taxon>
        <taxon>Euteleostomi</taxon>
        <taxon>Archelosauria</taxon>
        <taxon>Archosauria</taxon>
        <taxon>Dinosauria</taxon>
        <taxon>Saurischia</taxon>
        <taxon>Theropoda</taxon>
        <taxon>Coelurosauria</taxon>
        <taxon>Aves</taxon>
        <taxon>Neognathae</taxon>
        <taxon>Neoaves</taxon>
        <taxon>Telluraves</taxon>
        <taxon>Australaves</taxon>
        <taxon>Passeriformes</taxon>
        <taxon>Sylvioidea</taxon>
        <taxon>Zosteropidae</taxon>
        <taxon>Zosterops</taxon>
    </lineage>
</organism>
<reference evidence="1" key="1">
    <citation type="submission" date="2019-04" db="EMBL/GenBank/DDBJ databases">
        <title>Genome assembly of Zosterops borbonicus 15179.</title>
        <authorList>
            <person name="Leroy T."/>
            <person name="Anselmetti Y."/>
            <person name="Tilak M.-K."/>
            <person name="Nabholz B."/>
        </authorList>
    </citation>
    <scope>NUCLEOTIDE SEQUENCE</scope>
    <source>
        <strain evidence="1">HGM_15179</strain>
        <tissue evidence="1">Muscle</tissue>
    </source>
</reference>
<name>A0A8K1LUX6_9PASS</name>
<evidence type="ECO:0000313" key="2">
    <source>
        <dbReference type="Proteomes" id="UP000796761"/>
    </source>
</evidence>
<proteinExistence type="predicted"/>
<sequence>MRERNNDIPLDLDRLLRASLKVLKNHVITHAYFKEGITLLKLLEIFLSEDPFAFFHQLVYYTISIHHFAKAVENPFQLTQNPVSICAL</sequence>